<comment type="subunit">
    <text evidence="12">Monomer. Interacts with ssb (via C-terminus); this interaction stimulates the exonuclease activity by recruiting the enzyme to its substrate.</text>
</comment>
<protein>
    <recommendedName>
        <fullName evidence="4">Exodeoxyribonuclease I</fullName>
        <ecNumber evidence="3">3.1.11.1</ecNumber>
    </recommendedName>
    <alternativeName>
        <fullName evidence="11">DNA deoxyribophosphodiesterase</fullName>
    </alternativeName>
</protein>
<evidence type="ECO:0000256" key="5">
    <source>
        <dbReference type="ARBA" id="ARBA00022723"/>
    </source>
</evidence>
<dbReference type="CDD" id="cd06138">
    <property type="entry name" value="ExoI_N"/>
    <property type="match status" value="1"/>
</dbReference>
<name>A0ABS2DQ25_9BURK</name>
<dbReference type="EMBL" id="JACJJC010000002">
    <property type="protein sequence ID" value="MBM6703227.1"/>
    <property type="molecule type" value="Genomic_DNA"/>
</dbReference>
<dbReference type="Proteomes" id="UP000715095">
    <property type="component" value="Unassembled WGS sequence"/>
</dbReference>
<dbReference type="InterPro" id="IPR013520">
    <property type="entry name" value="Ribonucl_H"/>
</dbReference>
<proteinExistence type="predicted"/>
<dbReference type="InterPro" id="IPR036397">
    <property type="entry name" value="RNaseH_sf"/>
</dbReference>
<evidence type="ECO:0000256" key="6">
    <source>
        <dbReference type="ARBA" id="ARBA00022763"/>
    </source>
</evidence>
<evidence type="ECO:0000256" key="7">
    <source>
        <dbReference type="ARBA" id="ARBA00022801"/>
    </source>
</evidence>
<dbReference type="SUPFAM" id="SSF53098">
    <property type="entry name" value="Ribonuclease H-like"/>
    <property type="match status" value="1"/>
</dbReference>
<dbReference type="InterPro" id="IPR034747">
    <property type="entry name" value="EXOI_SH3"/>
</dbReference>
<evidence type="ECO:0000256" key="2">
    <source>
        <dbReference type="ARBA" id="ARBA00001946"/>
    </source>
</evidence>
<organism evidence="15 16">
    <name type="scientific">Sutterella massiliensis</name>
    <dbReference type="NCBI Taxonomy" id="1816689"/>
    <lineage>
        <taxon>Bacteria</taxon>
        <taxon>Pseudomonadati</taxon>
        <taxon>Pseudomonadota</taxon>
        <taxon>Betaproteobacteria</taxon>
        <taxon>Burkholderiales</taxon>
        <taxon>Sutterellaceae</taxon>
        <taxon>Sutterella</taxon>
    </lineage>
</organism>
<evidence type="ECO:0000256" key="8">
    <source>
        <dbReference type="ARBA" id="ARBA00022842"/>
    </source>
</evidence>
<sequence>MAFDDEPTFYWYDYETFGVRSRSDRPAQFAGIRTNLDLNTVGRGEVFYAKPAADYLPSPESCLLTGITPQLCDEKGMVESDFAQAVWSRLNEPGTVSIGYNSLGFDDEVNRFLFWRNFLDPYAHGYANGCGRWDLFPLVCATWALRGNGIRWPHWEEIDPATYPKAAGRKGVCFKLEFLTKFNGIRHSHAHDALSDVEATIGLARLIREKEPRLWTWAYRNRTKEAVEAAVNDAKPVVWVTPKFGIQNGCTRIVACIYGHGNDRYMWDLMHDPAELRSISIDDFRLRLFPTRADRLAGVQALPIQKLKTNASPFVCGSLKVLSPDRAEKYGIDFNVVLENHRKLADVLPFVGPLMEAALIRDEAGESGDVDLDLYSGGFPHPADKALFREIRSKSPQELAKLVASGTIEFRDARFEELLLRFRARNWPETLSGEEATRWQQFCAKRLLEGEPPFLTIAQYFEEIDRLGEETDFTDEALQDRLAALYEWGERLGEACGE</sequence>
<evidence type="ECO:0000256" key="9">
    <source>
        <dbReference type="ARBA" id="ARBA00023125"/>
    </source>
</evidence>
<dbReference type="InterPro" id="IPR023607">
    <property type="entry name" value="Exodeoxyribonuclease_I"/>
</dbReference>
<dbReference type="InterPro" id="IPR012337">
    <property type="entry name" value="RNaseH-like_sf"/>
</dbReference>
<dbReference type="Gene3D" id="1.10.287.1240">
    <property type="match status" value="1"/>
</dbReference>
<dbReference type="RefSeq" id="WP_205101655.1">
    <property type="nucleotide sequence ID" value="NZ_JACJJC010000002.1"/>
</dbReference>
<keyword evidence="10" id="KW-0234">DNA repair</keyword>
<dbReference type="Gene3D" id="3.30.420.10">
    <property type="entry name" value="Ribonuclease H-like superfamily/Ribonuclease H"/>
    <property type="match status" value="1"/>
</dbReference>
<dbReference type="PROSITE" id="PS51785">
    <property type="entry name" value="EXOI_C"/>
    <property type="match status" value="1"/>
</dbReference>
<evidence type="ECO:0000256" key="3">
    <source>
        <dbReference type="ARBA" id="ARBA00012108"/>
    </source>
</evidence>
<feature type="domain" description="ExoI SH3-like" evidence="13">
    <location>
        <begin position="212"/>
        <end position="363"/>
    </location>
</feature>
<dbReference type="Gene3D" id="3.30.1520.20">
    <property type="entry name" value="Exonuclease ExoI, domain 2"/>
    <property type="match status" value="1"/>
</dbReference>
<keyword evidence="7 15" id="KW-0378">Hydrolase</keyword>
<evidence type="ECO:0000256" key="11">
    <source>
        <dbReference type="ARBA" id="ARBA00031220"/>
    </source>
</evidence>
<dbReference type="PROSITE" id="PS51784">
    <property type="entry name" value="EXOI_SH3"/>
    <property type="match status" value="1"/>
</dbReference>
<dbReference type="Pfam" id="PF26016">
    <property type="entry name" value="ExoI_C"/>
    <property type="match status" value="1"/>
</dbReference>
<reference evidence="15 16" key="1">
    <citation type="journal article" date="2021" name="Sci. Rep.">
        <title>The distribution of antibiotic resistance genes in chicken gut microbiota commensals.</title>
        <authorList>
            <person name="Juricova H."/>
            <person name="Matiasovicova J."/>
            <person name="Kubasova T."/>
            <person name="Cejkova D."/>
            <person name="Rychlik I."/>
        </authorList>
    </citation>
    <scope>NUCLEOTIDE SEQUENCE [LARGE SCALE GENOMIC DNA]</scope>
    <source>
        <strain evidence="15 16">An829</strain>
    </source>
</reference>
<dbReference type="InterPro" id="IPR038649">
    <property type="entry name" value="EXOI_SH3_sf"/>
</dbReference>
<keyword evidence="8" id="KW-0460">Magnesium</keyword>
<gene>
    <name evidence="15" type="primary">sbcB</name>
    <name evidence="15" type="ORF">H6A60_01725</name>
</gene>
<evidence type="ECO:0000256" key="10">
    <source>
        <dbReference type="ARBA" id="ARBA00023204"/>
    </source>
</evidence>
<keyword evidence="5" id="KW-0479">Metal-binding</keyword>
<dbReference type="EC" id="3.1.11.1" evidence="3"/>
<dbReference type="Pfam" id="PF00929">
    <property type="entry name" value="RNase_T"/>
    <property type="match status" value="1"/>
</dbReference>
<evidence type="ECO:0000259" key="13">
    <source>
        <dbReference type="PROSITE" id="PS51784"/>
    </source>
</evidence>
<dbReference type="PIRSF" id="PIRSF000977">
    <property type="entry name" value="Exodeoxyribonuclease_I"/>
    <property type="match status" value="1"/>
</dbReference>
<dbReference type="InterPro" id="IPR013620">
    <property type="entry name" value="Exonuc_1_SH3"/>
</dbReference>
<dbReference type="GO" id="GO:0008310">
    <property type="term" value="F:single-stranded DNA 3'-5' DNA exonuclease activity"/>
    <property type="evidence" value="ECO:0007669"/>
    <property type="project" value="UniProtKB-EC"/>
</dbReference>
<dbReference type="NCBIfam" id="NF008746">
    <property type="entry name" value="PRK11779.1"/>
    <property type="match status" value="1"/>
</dbReference>
<dbReference type="Pfam" id="PF08411">
    <property type="entry name" value="ExoI_SH3"/>
    <property type="match status" value="1"/>
</dbReference>
<keyword evidence="16" id="KW-1185">Reference proteome</keyword>
<evidence type="ECO:0000259" key="14">
    <source>
        <dbReference type="PROSITE" id="PS51785"/>
    </source>
</evidence>
<evidence type="ECO:0000256" key="12">
    <source>
        <dbReference type="ARBA" id="ARBA00046792"/>
    </source>
</evidence>
<evidence type="ECO:0000256" key="1">
    <source>
        <dbReference type="ARBA" id="ARBA00000563"/>
    </source>
</evidence>
<keyword evidence="9" id="KW-0238">DNA-binding</keyword>
<evidence type="ECO:0000313" key="16">
    <source>
        <dbReference type="Proteomes" id="UP000715095"/>
    </source>
</evidence>
<evidence type="ECO:0000313" key="15">
    <source>
        <dbReference type="EMBL" id="MBM6703227.1"/>
    </source>
</evidence>
<keyword evidence="6" id="KW-0227">DNA damage</keyword>
<dbReference type="InterPro" id="IPR058561">
    <property type="entry name" value="Exonuc_1_C"/>
</dbReference>
<comment type="catalytic activity">
    <reaction evidence="1">
        <text>Exonucleolytic cleavage in the 3'- to 5'-direction to yield nucleoside 5'-phosphates.</text>
        <dbReference type="EC" id="3.1.11.1"/>
    </reaction>
</comment>
<comment type="cofactor">
    <cofactor evidence="2">
        <name>Mg(2+)</name>
        <dbReference type="ChEBI" id="CHEBI:18420"/>
    </cofactor>
</comment>
<dbReference type="Gene3D" id="1.20.1280.70">
    <property type="entry name" value="Exonuclease ExoI, domain 3"/>
    <property type="match status" value="1"/>
</dbReference>
<comment type="caution">
    <text evidence="15">The sequence shown here is derived from an EMBL/GenBank/DDBJ whole genome shotgun (WGS) entry which is preliminary data.</text>
</comment>
<feature type="domain" description="ExoI C-terminal" evidence="14">
    <location>
        <begin position="366"/>
        <end position="493"/>
    </location>
</feature>
<accession>A0ABS2DQ25</accession>
<evidence type="ECO:0000256" key="4">
    <source>
        <dbReference type="ARBA" id="ARBA00019900"/>
    </source>
</evidence>